<evidence type="ECO:0000313" key="2">
    <source>
        <dbReference type="EMBL" id="KAJ1951768.1"/>
    </source>
</evidence>
<protein>
    <submittedName>
        <fullName evidence="2">Uncharacterized protein</fullName>
    </submittedName>
</protein>
<feature type="compositionally biased region" description="Low complexity" evidence="1">
    <location>
        <begin position="252"/>
        <end position="275"/>
    </location>
</feature>
<feature type="non-terminal residue" evidence="2">
    <location>
        <position position="383"/>
    </location>
</feature>
<feature type="compositionally biased region" description="Polar residues" evidence="1">
    <location>
        <begin position="112"/>
        <end position="124"/>
    </location>
</feature>
<name>A0A9W8AHX2_9FUNG</name>
<dbReference type="EMBL" id="JANBPY010003425">
    <property type="protein sequence ID" value="KAJ1951768.1"/>
    <property type="molecule type" value="Genomic_DNA"/>
</dbReference>
<organism evidence="2 3">
    <name type="scientific">Dispira parvispora</name>
    <dbReference type="NCBI Taxonomy" id="1520584"/>
    <lineage>
        <taxon>Eukaryota</taxon>
        <taxon>Fungi</taxon>
        <taxon>Fungi incertae sedis</taxon>
        <taxon>Zoopagomycota</taxon>
        <taxon>Kickxellomycotina</taxon>
        <taxon>Dimargaritomycetes</taxon>
        <taxon>Dimargaritales</taxon>
        <taxon>Dimargaritaceae</taxon>
        <taxon>Dispira</taxon>
    </lineage>
</organism>
<reference evidence="2" key="1">
    <citation type="submission" date="2022-07" db="EMBL/GenBank/DDBJ databases">
        <title>Phylogenomic reconstructions and comparative analyses of Kickxellomycotina fungi.</title>
        <authorList>
            <person name="Reynolds N.K."/>
            <person name="Stajich J.E."/>
            <person name="Barry K."/>
            <person name="Grigoriev I.V."/>
            <person name="Crous P."/>
            <person name="Smith M.E."/>
        </authorList>
    </citation>
    <scope>NUCLEOTIDE SEQUENCE</scope>
    <source>
        <strain evidence="2">RSA 1196</strain>
    </source>
</reference>
<feature type="compositionally biased region" description="Low complexity" evidence="1">
    <location>
        <begin position="196"/>
        <end position="215"/>
    </location>
</feature>
<feature type="region of interest" description="Disordered" evidence="1">
    <location>
        <begin position="112"/>
        <end position="148"/>
    </location>
</feature>
<evidence type="ECO:0000256" key="1">
    <source>
        <dbReference type="SAM" id="MobiDB-lite"/>
    </source>
</evidence>
<feature type="region of interest" description="Disordered" evidence="1">
    <location>
        <begin position="169"/>
        <end position="383"/>
    </location>
</feature>
<feature type="compositionally biased region" description="Polar residues" evidence="1">
    <location>
        <begin position="306"/>
        <end position="339"/>
    </location>
</feature>
<proteinExistence type="predicted"/>
<keyword evidence="3" id="KW-1185">Reference proteome</keyword>
<sequence>MAPLLDRFSRADMTQSLRGVPGKCSQSTLYMNEVASQTSTILPQDSSDSKPLSLRARLKAKLQQGKHLFSLRKRGNSVIASGSPSTFPSTSASGASTTRLASLDTNTLVSPMHSAHNSVSSPSVNLGFGRGTLPRSSGDPGTTRSQVPAAAVVATPGTIHRSSLLAYHPALGANPEPTPEAQEATPVVPRVPVNRASDSSVSSSSSAQSKAPTTSSEDETRSRAKSPPPVLPPVVSSSKSPIKTTDDLSSQAPSRNASSASTSPSSSQARSPRSSGSERRNSRPSSPIASVPRIHSSPLPPPVFTKTGQSPSPRVRSATNQSTARPSAGARQTSLSFTSERPPPQVTLHQYQSNHYRHSMVSVTGDRSPRVSGSESGQYTPPG</sequence>
<feature type="compositionally biased region" description="Polar residues" evidence="1">
    <location>
        <begin position="371"/>
        <end position="383"/>
    </location>
</feature>
<comment type="caution">
    <text evidence="2">The sequence shown here is derived from an EMBL/GenBank/DDBJ whole genome shotgun (WGS) entry which is preliminary data.</text>
</comment>
<evidence type="ECO:0000313" key="3">
    <source>
        <dbReference type="Proteomes" id="UP001150925"/>
    </source>
</evidence>
<dbReference type="Proteomes" id="UP001150925">
    <property type="component" value="Unassembled WGS sequence"/>
</dbReference>
<gene>
    <name evidence="2" type="ORF">IWQ62_006376</name>
</gene>
<dbReference type="AlphaFoldDB" id="A0A9W8AHX2"/>
<accession>A0A9W8AHX2</accession>